<dbReference type="Pfam" id="PF01796">
    <property type="entry name" value="OB_ChsH2_C"/>
    <property type="match status" value="1"/>
</dbReference>
<dbReference type="EMBL" id="CADIKL010000034">
    <property type="protein sequence ID" value="CAB3801233.1"/>
    <property type="molecule type" value="Genomic_DNA"/>
</dbReference>
<dbReference type="InterPro" id="IPR012340">
    <property type="entry name" value="NA-bd_OB-fold"/>
</dbReference>
<dbReference type="SUPFAM" id="SSF50249">
    <property type="entry name" value="Nucleic acid-binding proteins"/>
    <property type="match status" value="1"/>
</dbReference>
<feature type="domain" description="ChsH2 C-terminal OB-fold" evidence="1">
    <location>
        <begin position="60"/>
        <end position="116"/>
    </location>
</feature>
<organism evidence="2 3">
    <name type="scientific">Paraburkholderia caffeinitolerans</name>
    <dbReference type="NCBI Taxonomy" id="1723730"/>
    <lineage>
        <taxon>Bacteria</taxon>
        <taxon>Pseudomonadati</taxon>
        <taxon>Pseudomonadota</taxon>
        <taxon>Betaproteobacteria</taxon>
        <taxon>Burkholderiales</taxon>
        <taxon>Burkholderiaceae</taxon>
        <taxon>Paraburkholderia</taxon>
    </lineage>
</organism>
<dbReference type="InterPro" id="IPR002878">
    <property type="entry name" value="ChsH2_C"/>
</dbReference>
<gene>
    <name evidence="2" type="ORF">LMG28688_05299</name>
</gene>
<dbReference type="AlphaFoldDB" id="A0A6J5GJA1"/>
<dbReference type="RefSeq" id="WP_175197200.1">
    <property type="nucleotide sequence ID" value="NZ_CADIKL010000034.1"/>
</dbReference>
<evidence type="ECO:0000313" key="3">
    <source>
        <dbReference type="Proteomes" id="UP000494119"/>
    </source>
</evidence>
<accession>A0A6J5GJA1</accession>
<proteinExistence type="predicted"/>
<evidence type="ECO:0000259" key="1">
    <source>
        <dbReference type="Pfam" id="PF01796"/>
    </source>
</evidence>
<name>A0A6J5GJA1_9BURK</name>
<dbReference type="Proteomes" id="UP000494119">
    <property type="component" value="Unassembled WGS sequence"/>
</dbReference>
<keyword evidence="3" id="KW-1185">Reference proteome</keyword>
<sequence>MIEKSDAPLAHPSLYGAGTEGVPVIFAGRCTHCGRVGFPRQAYGCEACGAHGAALADMDLPADGELISFAEVHRHHGADIDTPFVMAEVRLDGGPLLRATLAPRRAVGLKVGARLRGMLVAGDRPGAALELRFAPVEG</sequence>
<protein>
    <recommendedName>
        <fullName evidence="1">ChsH2 C-terminal OB-fold domain-containing protein</fullName>
    </recommendedName>
</protein>
<reference evidence="2 3" key="1">
    <citation type="submission" date="2020-04" db="EMBL/GenBank/DDBJ databases">
        <authorList>
            <person name="De Canck E."/>
        </authorList>
    </citation>
    <scope>NUCLEOTIDE SEQUENCE [LARGE SCALE GENOMIC DNA]</scope>
    <source>
        <strain evidence="2 3">LMG 28688</strain>
    </source>
</reference>
<evidence type="ECO:0000313" key="2">
    <source>
        <dbReference type="EMBL" id="CAB3801233.1"/>
    </source>
</evidence>